<comment type="caution">
    <text evidence="10">The sequence shown here is derived from an EMBL/GenBank/DDBJ whole genome shotgun (WGS) entry which is preliminary data.</text>
</comment>
<evidence type="ECO:0000313" key="11">
    <source>
        <dbReference type="Proteomes" id="UP001209878"/>
    </source>
</evidence>
<protein>
    <recommendedName>
        <fullName evidence="9">C2H2-type domain-containing protein</fullName>
    </recommendedName>
</protein>
<reference evidence="10" key="1">
    <citation type="journal article" date="2023" name="Mol. Biol. Evol.">
        <title>Third-Generation Sequencing Reveals the Adaptive Role of the Epigenome in Three Deep-Sea Polychaetes.</title>
        <authorList>
            <person name="Perez M."/>
            <person name="Aroh O."/>
            <person name="Sun Y."/>
            <person name="Lan Y."/>
            <person name="Juniper S.K."/>
            <person name="Young C.R."/>
            <person name="Angers B."/>
            <person name="Qian P.Y."/>
        </authorList>
    </citation>
    <scope>NUCLEOTIDE SEQUENCE</scope>
    <source>
        <strain evidence="10">R07B-5</strain>
    </source>
</reference>
<dbReference type="GO" id="GO:0005634">
    <property type="term" value="C:nucleus"/>
    <property type="evidence" value="ECO:0007669"/>
    <property type="project" value="UniProtKB-SubCell"/>
</dbReference>
<keyword evidence="3" id="KW-0677">Repeat</keyword>
<proteinExistence type="predicted"/>
<keyword evidence="5" id="KW-0862">Zinc</keyword>
<feature type="region of interest" description="Disordered" evidence="8">
    <location>
        <begin position="279"/>
        <end position="298"/>
    </location>
</feature>
<dbReference type="GO" id="GO:0008270">
    <property type="term" value="F:zinc ion binding"/>
    <property type="evidence" value="ECO:0007669"/>
    <property type="project" value="UniProtKB-KW"/>
</dbReference>
<evidence type="ECO:0000256" key="5">
    <source>
        <dbReference type="ARBA" id="ARBA00022833"/>
    </source>
</evidence>
<evidence type="ECO:0000256" key="1">
    <source>
        <dbReference type="ARBA" id="ARBA00004123"/>
    </source>
</evidence>
<feature type="region of interest" description="Disordered" evidence="8">
    <location>
        <begin position="106"/>
        <end position="125"/>
    </location>
</feature>
<gene>
    <name evidence="10" type="ORF">NP493_1552g00016</name>
</gene>
<comment type="subcellular location">
    <subcellularLocation>
        <location evidence="1">Nucleus</location>
    </subcellularLocation>
</comment>
<evidence type="ECO:0000256" key="8">
    <source>
        <dbReference type="SAM" id="MobiDB-lite"/>
    </source>
</evidence>
<dbReference type="InterPro" id="IPR050888">
    <property type="entry name" value="ZnF_C2H2-type_TF"/>
</dbReference>
<dbReference type="Proteomes" id="UP001209878">
    <property type="component" value="Unassembled WGS sequence"/>
</dbReference>
<dbReference type="EMBL" id="JAODUO010001551">
    <property type="protein sequence ID" value="KAK2161918.1"/>
    <property type="molecule type" value="Genomic_DNA"/>
</dbReference>
<dbReference type="SUPFAM" id="SSF50249">
    <property type="entry name" value="Nucleic acid-binding proteins"/>
    <property type="match status" value="1"/>
</dbReference>
<evidence type="ECO:0000256" key="2">
    <source>
        <dbReference type="ARBA" id="ARBA00022723"/>
    </source>
</evidence>
<evidence type="ECO:0000313" key="10">
    <source>
        <dbReference type="EMBL" id="KAK2161918.1"/>
    </source>
</evidence>
<dbReference type="Pfam" id="PF00096">
    <property type="entry name" value="zf-C2H2"/>
    <property type="match status" value="1"/>
</dbReference>
<dbReference type="PANTHER" id="PTHR24406">
    <property type="entry name" value="TRANSCRIPTIONAL REPRESSOR CTCFL-RELATED"/>
    <property type="match status" value="1"/>
</dbReference>
<evidence type="ECO:0000259" key="9">
    <source>
        <dbReference type="PROSITE" id="PS50157"/>
    </source>
</evidence>
<dbReference type="AlphaFoldDB" id="A0AAD9NAY3"/>
<evidence type="ECO:0000256" key="6">
    <source>
        <dbReference type="ARBA" id="ARBA00023242"/>
    </source>
</evidence>
<evidence type="ECO:0000256" key="3">
    <source>
        <dbReference type="ARBA" id="ARBA00022737"/>
    </source>
</evidence>
<keyword evidence="6" id="KW-0539">Nucleus</keyword>
<name>A0AAD9NAY3_RIDPI</name>
<evidence type="ECO:0000256" key="4">
    <source>
        <dbReference type="ARBA" id="ARBA00022771"/>
    </source>
</evidence>
<dbReference type="SUPFAM" id="SSF57667">
    <property type="entry name" value="beta-beta-alpha zinc fingers"/>
    <property type="match status" value="1"/>
</dbReference>
<dbReference type="InterPro" id="IPR036236">
    <property type="entry name" value="Znf_C2H2_sf"/>
</dbReference>
<dbReference type="InterPro" id="IPR013087">
    <property type="entry name" value="Znf_C2H2_type"/>
</dbReference>
<accession>A0AAD9NAY3</accession>
<keyword evidence="2" id="KW-0479">Metal-binding</keyword>
<keyword evidence="4 7" id="KW-0863">Zinc-finger</keyword>
<dbReference type="PROSITE" id="PS50157">
    <property type="entry name" value="ZINC_FINGER_C2H2_2"/>
    <property type="match status" value="2"/>
</dbReference>
<keyword evidence="11" id="KW-1185">Reference proteome</keyword>
<organism evidence="10 11">
    <name type="scientific">Ridgeia piscesae</name>
    <name type="common">Tubeworm</name>
    <dbReference type="NCBI Taxonomy" id="27915"/>
    <lineage>
        <taxon>Eukaryota</taxon>
        <taxon>Metazoa</taxon>
        <taxon>Spiralia</taxon>
        <taxon>Lophotrochozoa</taxon>
        <taxon>Annelida</taxon>
        <taxon>Polychaeta</taxon>
        <taxon>Sedentaria</taxon>
        <taxon>Canalipalpata</taxon>
        <taxon>Sabellida</taxon>
        <taxon>Siboglinidae</taxon>
        <taxon>Ridgeia</taxon>
    </lineage>
</organism>
<evidence type="ECO:0000256" key="7">
    <source>
        <dbReference type="PROSITE-ProRule" id="PRU00042"/>
    </source>
</evidence>
<dbReference type="SMART" id="SM00355">
    <property type="entry name" value="ZnF_C2H2"/>
    <property type="match status" value="3"/>
</dbReference>
<feature type="domain" description="C2H2-type" evidence="9">
    <location>
        <begin position="387"/>
        <end position="417"/>
    </location>
</feature>
<sequence>MTETDAYRRTTINRRLGKQGTTIDDVVNDVSTNEFELDSAFIAAVAFRKEATYPGCSLCRRRIQLRENGFTCASHGARGGAPTYRYMVRVLLGQVDHDDVIDLTSESEDVDAPVNVSSDEDEEDNRRRQAVLLEAKLKACFAEHVAHLIIQLDRGSCDACSIEDPSQLHHVDGCLRPPEELVHIYFVEVINALHARDVFKKWLAVFDKFNFLWRVDVAESRQLMPWLYRDWNDVDAAITVTMKSHPCRHCGMVFLCRMQLRQHLDTYRRTVAPSDQPFDTPSTSFGVVDPASSNTNSPSVQRVLRDHDYYATYSTLRNDHANNANTPLAAVYNDHAYTTTQYPTRMSAGHVCDSCGRTFTRRNNLVVHVRNKRCSNFLQKRISKSQYACETCGKLFVARKSLTRHKKTGRCDVIAQPPLPKRSKLAQCCTARGRHRGRPKTAAARRSVNRRRIRRGAISYSRSLGEYSNIRREGFCSKQI</sequence>
<dbReference type="Gene3D" id="3.30.160.60">
    <property type="entry name" value="Classic Zinc Finger"/>
    <property type="match status" value="2"/>
</dbReference>
<dbReference type="InterPro" id="IPR012340">
    <property type="entry name" value="NA-bd_OB-fold"/>
</dbReference>
<feature type="domain" description="C2H2-type" evidence="9">
    <location>
        <begin position="350"/>
        <end position="381"/>
    </location>
</feature>